<accession>A0A5E4ZN09</accession>
<dbReference type="InterPro" id="IPR013563">
    <property type="entry name" value="Oligopep_ABC_C"/>
</dbReference>
<sequence>MPQPYLSVRNLRKTYDVRRGLLGRARPLHAVAGVTFEVEPGETFGLVGESGSGKSTIAKMLMLAEPATSGEVKVDGQDVGQLSAPARAHFHRMLQPVLQDPYSALNPRMRIGRIIDEPLRIHRTLGDPQRLQRVEELLQLVGLPAGAARKFPHELSGGQRQRVAIARALSLSPRCMILDEPVSALDVSIQAQILNLLKDLQGTLDLTYLLISHDLAVVAYMSQRIGVLYLGEFMEVADTATLMRGARHPYTQALIASVDARGATDARDAQAVAGEIPSPMNPPSGCPFHPRCPHAAARCREEKPVAREIAPRHWVTCHFAETIPVATANTAARAIGPKAIETAKTSAPEAQAVPFQEAT</sequence>
<dbReference type="Proteomes" id="UP000414136">
    <property type="component" value="Unassembled WGS sequence"/>
</dbReference>
<dbReference type="GO" id="GO:0015833">
    <property type="term" value="P:peptide transport"/>
    <property type="evidence" value="ECO:0007669"/>
    <property type="project" value="InterPro"/>
</dbReference>
<dbReference type="InterPro" id="IPR027417">
    <property type="entry name" value="P-loop_NTPase"/>
</dbReference>
<dbReference type="AlphaFoldDB" id="A0A5E4ZN09"/>
<dbReference type="PROSITE" id="PS50893">
    <property type="entry name" value="ABC_TRANSPORTER_2"/>
    <property type="match status" value="1"/>
</dbReference>
<keyword evidence="6 8" id="KW-0067">ATP-binding</keyword>
<dbReference type="SUPFAM" id="SSF52540">
    <property type="entry name" value="P-loop containing nucleoside triphosphate hydrolases"/>
    <property type="match status" value="1"/>
</dbReference>
<comment type="similarity">
    <text evidence="1">Belongs to the ABC transporter superfamily.</text>
</comment>
<evidence type="ECO:0000256" key="4">
    <source>
        <dbReference type="ARBA" id="ARBA00022519"/>
    </source>
</evidence>
<evidence type="ECO:0000313" key="8">
    <source>
        <dbReference type="EMBL" id="VVE62047.1"/>
    </source>
</evidence>
<evidence type="ECO:0000256" key="3">
    <source>
        <dbReference type="ARBA" id="ARBA00022475"/>
    </source>
</evidence>
<dbReference type="NCBIfam" id="TIGR01727">
    <property type="entry name" value="oligo_HPY"/>
    <property type="match status" value="1"/>
</dbReference>
<keyword evidence="3" id="KW-1003">Cell membrane</keyword>
<dbReference type="GO" id="GO:0016887">
    <property type="term" value="F:ATP hydrolysis activity"/>
    <property type="evidence" value="ECO:0007669"/>
    <property type="project" value="InterPro"/>
</dbReference>
<dbReference type="InterPro" id="IPR003439">
    <property type="entry name" value="ABC_transporter-like_ATP-bd"/>
</dbReference>
<dbReference type="PROSITE" id="PS00211">
    <property type="entry name" value="ABC_TRANSPORTER_1"/>
    <property type="match status" value="1"/>
</dbReference>
<dbReference type="OrthoDB" id="9802772at2"/>
<dbReference type="CDD" id="cd03257">
    <property type="entry name" value="ABC_NikE_OppD_transporters"/>
    <property type="match status" value="1"/>
</dbReference>
<keyword evidence="5" id="KW-0547">Nucleotide-binding</keyword>
<dbReference type="PANTHER" id="PTHR43776:SF7">
    <property type="entry name" value="D,D-DIPEPTIDE TRANSPORT ATP-BINDING PROTEIN DDPF-RELATED"/>
    <property type="match status" value="1"/>
</dbReference>
<reference evidence="8 9" key="1">
    <citation type="submission" date="2019-08" db="EMBL/GenBank/DDBJ databases">
        <authorList>
            <person name="Peeters C."/>
        </authorList>
    </citation>
    <scope>NUCLEOTIDE SEQUENCE [LARGE SCALE GENOMIC DNA]</scope>
    <source>
        <strain evidence="8 9">LMG 31118</strain>
    </source>
</reference>
<dbReference type="Pfam" id="PF00005">
    <property type="entry name" value="ABC_tran"/>
    <property type="match status" value="1"/>
</dbReference>
<evidence type="ECO:0000256" key="2">
    <source>
        <dbReference type="ARBA" id="ARBA00022448"/>
    </source>
</evidence>
<keyword evidence="2" id="KW-0813">Transport</keyword>
<dbReference type="GO" id="GO:0055085">
    <property type="term" value="P:transmembrane transport"/>
    <property type="evidence" value="ECO:0007669"/>
    <property type="project" value="UniProtKB-ARBA"/>
</dbReference>
<evidence type="ECO:0000256" key="5">
    <source>
        <dbReference type="ARBA" id="ARBA00022741"/>
    </source>
</evidence>
<organism evidence="8 9">
    <name type="scientific">Pandoraea captiosa</name>
    <dbReference type="NCBI Taxonomy" id="2508302"/>
    <lineage>
        <taxon>Bacteria</taxon>
        <taxon>Pseudomonadati</taxon>
        <taxon>Pseudomonadota</taxon>
        <taxon>Betaproteobacteria</taxon>
        <taxon>Burkholderiales</taxon>
        <taxon>Burkholderiaceae</taxon>
        <taxon>Pandoraea</taxon>
    </lineage>
</organism>
<keyword evidence="9" id="KW-1185">Reference proteome</keyword>
<evidence type="ECO:0000313" key="9">
    <source>
        <dbReference type="Proteomes" id="UP000414136"/>
    </source>
</evidence>
<dbReference type="PANTHER" id="PTHR43776">
    <property type="entry name" value="TRANSPORT ATP-BINDING PROTEIN"/>
    <property type="match status" value="1"/>
</dbReference>
<dbReference type="SMART" id="SM00382">
    <property type="entry name" value="AAA"/>
    <property type="match status" value="1"/>
</dbReference>
<dbReference type="Gene3D" id="3.40.50.300">
    <property type="entry name" value="P-loop containing nucleotide triphosphate hydrolases"/>
    <property type="match status" value="1"/>
</dbReference>
<dbReference type="FunFam" id="3.40.50.300:FF:000016">
    <property type="entry name" value="Oligopeptide ABC transporter ATP-binding component"/>
    <property type="match status" value="1"/>
</dbReference>
<keyword evidence="4" id="KW-0997">Cell inner membrane</keyword>
<gene>
    <name evidence="8" type="ORF">PCA31118_00881</name>
</gene>
<dbReference type="RefSeq" id="WP_150623251.1">
    <property type="nucleotide sequence ID" value="NZ_CABPSQ010000001.1"/>
</dbReference>
<keyword evidence="4" id="KW-0472">Membrane</keyword>
<evidence type="ECO:0000256" key="1">
    <source>
        <dbReference type="ARBA" id="ARBA00005417"/>
    </source>
</evidence>
<evidence type="ECO:0000259" key="7">
    <source>
        <dbReference type="PROSITE" id="PS50893"/>
    </source>
</evidence>
<name>A0A5E4ZN09_9BURK</name>
<dbReference type="GO" id="GO:0005524">
    <property type="term" value="F:ATP binding"/>
    <property type="evidence" value="ECO:0007669"/>
    <property type="project" value="UniProtKB-KW"/>
</dbReference>
<dbReference type="EMBL" id="CABPSQ010000001">
    <property type="protein sequence ID" value="VVE62047.1"/>
    <property type="molecule type" value="Genomic_DNA"/>
</dbReference>
<feature type="domain" description="ABC transporter" evidence="7">
    <location>
        <begin position="6"/>
        <end position="255"/>
    </location>
</feature>
<dbReference type="InterPro" id="IPR003593">
    <property type="entry name" value="AAA+_ATPase"/>
</dbReference>
<proteinExistence type="inferred from homology"/>
<dbReference type="InterPro" id="IPR050319">
    <property type="entry name" value="ABC_transp_ATP-bind"/>
</dbReference>
<dbReference type="Pfam" id="PF08352">
    <property type="entry name" value="oligo_HPY"/>
    <property type="match status" value="1"/>
</dbReference>
<dbReference type="InterPro" id="IPR017871">
    <property type="entry name" value="ABC_transporter-like_CS"/>
</dbReference>
<protein>
    <submittedName>
        <fullName evidence="8">Peptide ABC transporter ATP-binding protein</fullName>
    </submittedName>
</protein>
<evidence type="ECO:0000256" key="6">
    <source>
        <dbReference type="ARBA" id="ARBA00022840"/>
    </source>
</evidence>